<proteinExistence type="predicted"/>
<comment type="caution">
    <text evidence="2">The sequence shown here is derived from an EMBL/GenBank/DDBJ whole genome shotgun (WGS) entry which is preliminary data.</text>
</comment>
<evidence type="ECO:0000313" key="3">
    <source>
        <dbReference type="Proteomes" id="UP001187531"/>
    </source>
</evidence>
<sequence>MQTWTLDTWTWTFWNWNWTQNESVPCQGSYGFSELLELRGSDIEDFINKTIKYSKSGEYTFFVNKKPAAGPTKVELLYPVSRFKTVWSLQKLCRYEILKVVRKDQVDDLPLPFCLKKFLLGPEY</sequence>
<dbReference type="SMART" id="SM00969">
    <property type="entry name" value="SOCS_box"/>
    <property type="match status" value="1"/>
</dbReference>
<organism evidence="2 3">
    <name type="scientific">Artemia franciscana</name>
    <name type="common">Brine shrimp</name>
    <name type="synonym">Artemia sanfranciscana</name>
    <dbReference type="NCBI Taxonomy" id="6661"/>
    <lineage>
        <taxon>Eukaryota</taxon>
        <taxon>Metazoa</taxon>
        <taxon>Ecdysozoa</taxon>
        <taxon>Arthropoda</taxon>
        <taxon>Crustacea</taxon>
        <taxon>Branchiopoda</taxon>
        <taxon>Anostraca</taxon>
        <taxon>Artemiidae</taxon>
        <taxon>Artemia</taxon>
    </lineage>
</organism>
<accession>A0AA88I9E8</accession>
<gene>
    <name evidence="2" type="ORF">QYM36_002258</name>
</gene>
<dbReference type="InterPro" id="IPR036860">
    <property type="entry name" value="SH2_dom_sf"/>
</dbReference>
<dbReference type="CDD" id="cd03717">
    <property type="entry name" value="SOCS_SOCS_like"/>
    <property type="match status" value="1"/>
</dbReference>
<name>A0AA88I9E8_ARTSF</name>
<dbReference type="GO" id="GO:0035556">
    <property type="term" value="P:intracellular signal transduction"/>
    <property type="evidence" value="ECO:0007669"/>
    <property type="project" value="InterPro"/>
</dbReference>
<dbReference type="EMBL" id="JAVRJZ010000004">
    <property type="protein sequence ID" value="KAK2723843.1"/>
    <property type="molecule type" value="Genomic_DNA"/>
</dbReference>
<dbReference type="Gene3D" id="3.30.505.10">
    <property type="entry name" value="SH2 domain"/>
    <property type="match status" value="1"/>
</dbReference>
<dbReference type="SUPFAM" id="SSF158235">
    <property type="entry name" value="SOCS box-like"/>
    <property type="match status" value="1"/>
</dbReference>
<dbReference type="Pfam" id="PF07525">
    <property type="entry name" value="SOCS_box"/>
    <property type="match status" value="1"/>
</dbReference>
<dbReference type="PROSITE" id="PS50225">
    <property type="entry name" value="SOCS"/>
    <property type="match status" value="1"/>
</dbReference>
<dbReference type="AlphaFoldDB" id="A0AA88I9E8"/>
<dbReference type="Proteomes" id="UP001187531">
    <property type="component" value="Unassembled WGS sequence"/>
</dbReference>
<evidence type="ECO:0000313" key="2">
    <source>
        <dbReference type="EMBL" id="KAK2723843.1"/>
    </source>
</evidence>
<dbReference type="InterPro" id="IPR001496">
    <property type="entry name" value="SOCS_box"/>
</dbReference>
<dbReference type="SMART" id="SM00253">
    <property type="entry name" value="SOCS"/>
    <property type="match status" value="1"/>
</dbReference>
<protein>
    <recommendedName>
        <fullName evidence="1">SOCS box domain-containing protein</fullName>
    </recommendedName>
</protein>
<evidence type="ECO:0000259" key="1">
    <source>
        <dbReference type="PROSITE" id="PS50225"/>
    </source>
</evidence>
<dbReference type="InterPro" id="IPR036036">
    <property type="entry name" value="SOCS_box-like_dom_sf"/>
</dbReference>
<feature type="domain" description="SOCS box" evidence="1">
    <location>
        <begin position="75"/>
        <end position="124"/>
    </location>
</feature>
<reference evidence="2" key="1">
    <citation type="submission" date="2023-07" db="EMBL/GenBank/DDBJ databases">
        <title>Chromosome-level genome assembly of Artemia franciscana.</title>
        <authorList>
            <person name="Jo E."/>
        </authorList>
    </citation>
    <scope>NUCLEOTIDE SEQUENCE</scope>
    <source>
        <tissue evidence="2">Whole body</tissue>
    </source>
</reference>
<keyword evidence="3" id="KW-1185">Reference proteome</keyword>